<dbReference type="EMBL" id="JAGMUV010000002">
    <property type="protein sequence ID" value="KAH7170339.1"/>
    <property type="molecule type" value="Genomic_DNA"/>
</dbReference>
<evidence type="ECO:0000256" key="1">
    <source>
        <dbReference type="SAM" id="MobiDB-lite"/>
    </source>
</evidence>
<accession>A0A9P9FPR9</accession>
<reference evidence="2" key="1">
    <citation type="journal article" date="2021" name="Nat. Commun.">
        <title>Genetic determinants of endophytism in the Arabidopsis root mycobiome.</title>
        <authorList>
            <person name="Mesny F."/>
            <person name="Miyauchi S."/>
            <person name="Thiergart T."/>
            <person name="Pickel B."/>
            <person name="Atanasova L."/>
            <person name="Karlsson M."/>
            <person name="Huettel B."/>
            <person name="Barry K.W."/>
            <person name="Haridas S."/>
            <person name="Chen C."/>
            <person name="Bauer D."/>
            <person name="Andreopoulos W."/>
            <person name="Pangilinan J."/>
            <person name="LaButti K."/>
            <person name="Riley R."/>
            <person name="Lipzen A."/>
            <person name="Clum A."/>
            <person name="Drula E."/>
            <person name="Henrissat B."/>
            <person name="Kohler A."/>
            <person name="Grigoriev I.V."/>
            <person name="Martin F.M."/>
            <person name="Hacquard S."/>
        </authorList>
    </citation>
    <scope>NUCLEOTIDE SEQUENCE</scope>
    <source>
        <strain evidence="2">MPI-CAGE-AT-0147</strain>
    </source>
</reference>
<evidence type="ECO:0000313" key="3">
    <source>
        <dbReference type="Proteomes" id="UP000738349"/>
    </source>
</evidence>
<evidence type="ECO:0000313" key="2">
    <source>
        <dbReference type="EMBL" id="KAH7170339.1"/>
    </source>
</evidence>
<comment type="caution">
    <text evidence="2">The sequence shown here is derived from an EMBL/GenBank/DDBJ whole genome shotgun (WGS) entry which is preliminary data.</text>
</comment>
<keyword evidence="3" id="KW-1185">Reference proteome</keyword>
<protein>
    <submittedName>
        <fullName evidence="2">Uncharacterized protein</fullName>
    </submittedName>
</protein>
<organism evidence="2 3">
    <name type="scientific">Dactylonectria macrodidyma</name>
    <dbReference type="NCBI Taxonomy" id="307937"/>
    <lineage>
        <taxon>Eukaryota</taxon>
        <taxon>Fungi</taxon>
        <taxon>Dikarya</taxon>
        <taxon>Ascomycota</taxon>
        <taxon>Pezizomycotina</taxon>
        <taxon>Sordariomycetes</taxon>
        <taxon>Hypocreomycetidae</taxon>
        <taxon>Hypocreales</taxon>
        <taxon>Nectriaceae</taxon>
        <taxon>Dactylonectria</taxon>
    </lineage>
</organism>
<feature type="compositionally biased region" description="Polar residues" evidence="1">
    <location>
        <begin position="176"/>
        <end position="185"/>
    </location>
</feature>
<proteinExistence type="predicted"/>
<dbReference type="AlphaFoldDB" id="A0A9P9FPR9"/>
<sequence>MLRSDVSEQVCGVCVCVCVYVCVWMRVSCKPARLHGSPMWVQTLVPTTMYGCGRRYDRRCDCRCDDRCDRRRDHELTRWCGMQNVHCMAQCRRTGPQAKGHTQGEEKPCSKPHAWSLTHEASCMKPHTYCDRHMRAAYRPRRRTPAWALPLLCSTTGQRPTATSDSSFGFPLVSFRSPSSANGNGPWTKEPRDQARPRPTRPLTGPGSDCGRVHPLGYVQLASRVARHEAEAKTSSPNVVSMADRAHGGVAEGVRRAQRRGHNAAGRA</sequence>
<gene>
    <name evidence="2" type="ORF">EDB81DRAFT_161426</name>
</gene>
<dbReference type="Proteomes" id="UP000738349">
    <property type="component" value="Unassembled WGS sequence"/>
</dbReference>
<name>A0A9P9FPR9_9HYPO</name>
<feature type="region of interest" description="Disordered" evidence="1">
    <location>
        <begin position="176"/>
        <end position="212"/>
    </location>
</feature>